<name>A0A7Y6UM27_9HYPH</name>
<proteinExistence type="predicted"/>
<dbReference type="EMBL" id="JABWDU010000002">
    <property type="protein sequence ID" value="NVD38715.1"/>
    <property type="molecule type" value="Genomic_DNA"/>
</dbReference>
<evidence type="ECO:0000313" key="2">
    <source>
        <dbReference type="Proteomes" id="UP000520198"/>
    </source>
</evidence>
<reference evidence="1 2" key="1">
    <citation type="submission" date="2020-06" db="EMBL/GenBank/DDBJ databases">
        <authorList>
            <person name="Grouzdev D.S."/>
        </authorList>
    </citation>
    <scope>NUCLEOTIDE SEQUENCE [LARGE SCALE GENOMIC DNA]</scope>
    <source>
        <strain evidence="1 2">HO-A22</strain>
    </source>
</reference>
<organism evidence="1 2">
    <name type="scientific">Ensifer oleiphilus</name>
    <dbReference type="NCBI Taxonomy" id="2742698"/>
    <lineage>
        <taxon>Bacteria</taxon>
        <taxon>Pseudomonadati</taxon>
        <taxon>Pseudomonadota</taxon>
        <taxon>Alphaproteobacteria</taxon>
        <taxon>Hyphomicrobiales</taxon>
        <taxon>Rhizobiaceae</taxon>
        <taxon>Sinorhizobium/Ensifer group</taxon>
        <taxon>Ensifer</taxon>
    </lineage>
</organism>
<gene>
    <name evidence="1" type="ORF">HT585_07615</name>
</gene>
<protein>
    <submittedName>
        <fullName evidence="1">Uncharacterized protein</fullName>
    </submittedName>
</protein>
<accession>A0A7Y6UM27</accession>
<dbReference type="AlphaFoldDB" id="A0A7Y6UM27"/>
<dbReference type="Proteomes" id="UP000520198">
    <property type="component" value="Unassembled WGS sequence"/>
</dbReference>
<evidence type="ECO:0000313" key="1">
    <source>
        <dbReference type="EMBL" id="NVD38715.1"/>
    </source>
</evidence>
<comment type="caution">
    <text evidence="1">The sequence shown here is derived from an EMBL/GenBank/DDBJ whole genome shotgun (WGS) entry which is preliminary data.</text>
</comment>
<sequence length="81" mass="9038">MSGHERACRSVLERMRLTFAPIFSAIRAKIPTANRGEAKNSKKILLFRVVIGSGSHTLTSRKPVSKHPEQAIHPLFKMTVV</sequence>
<keyword evidence="2" id="KW-1185">Reference proteome</keyword>
<dbReference type="RefSeq" id="WP_176352351.1">
    <property type="nucleotide sequence ID" value="NZ_JABWDU010000002.1"/>
</dbReference>